<dbReference type="Proteomes" id="UP000005297">
    <property type="component" value="Unassembled WGS sequence"/>
</dbReference>
<accession>Q0F0R7</accession>
<name>Q0F0R7_9PROT</name>
<evidence type="ECO:0000313" key="1">
    <source>
        <dbReference type="EMBL" id="EAU54961.1"/>
    </source>
</evidence>
<proteinExistence type="predicted"/>
<reference evidence="1 2" key="1">
    <citation type="submission" date="2006-09" db="EMBL/GenBank/DDBJ databases">
        <authorList>
            <person name="Emerson D."/>
            <person name="Ferriera S."/>
            <person name="Johnson J."/>
            <person name="Kravitz S."/>
            <person name="Halpern A."/>
            <person name="Remington K."/>
            <person name="Beeson K."/>
            <person name="Tran B."/>
            <person name="Rogers Y.-H."/>
            <person name="Friedman R."/>
            <person name="Venter J.C."/>
        </authorList>
    </citation>
    <scope>NUCLEOTIDE SEQUENCE [LARGE SCALE GENOMIC DNA]</scope>
    <source>
        <strain evidence="1 2">PV-1</strain>
    </source>
</reference>
<keyword evidence="2" id="KW-1185">Reference proteome</keyword>
<protein>
    <submittedName>
        <fullName evidence="1">Uncharacterized protein</fullName>
    </submittedName>
</protein>
<comment type="caution">
    <text evidence="1">The sequence shown here is derived from an EMBL/GenBank/DDBJ whole genome shotgun (WGS) entry which is preliminary data.</text>
</comment>
<dbReference type="HOGENOM" id="CLU_930013_0_0_0"/>
<gene>
    <name evidence="1" type="ORF">SPV1_06449</name>
</gene>
<dbReference type="AlphaFoldDB" id="Q0F0R7"/>
<dbReference type="EMBL" id="AATS01000004">
    <property type="protein sequence ID" value="EAU54961.1"/>
    <property type="molecule type" value="Genomic_DNA"/>
</dbReference>
<sequence length="299" mass="33778">MPYEESEDPFTDVCPKLKSVATVKRESSKVAFRVDNSDIGEPDEIVVCDDEDILRASIYSIDPCTNDGKKKSYLRLLLDFYGYGSSMALDAQKKEWRILEEALKTNGPVSDKILKPLYQTLFDTLAVESDECSLFGFFAFVLSDGGLDALPSDRFLKEARKKQGQSGGYKGHENRSYVLRAEALRLADIQRDNSSTASPRSISGKIHSEVQSFAKKKGLFLSPDPFGALYTSWINPYLKIREEACRLADEVRKSNNNITNDEICDKIFMDLNSFASTDKSMSKMMEQVVTDKEYLLKWI</sequence>
<evidence type="ECO:0000313" key="2">
    <source>
        <dbReference type="Proteomes" id="UP000005297"/>
    </source>
</evidence>
<dbReference type="RefSeq" id="WP_009851583.1">
    <property type="nucleotide sequence ID" value="NZ_DS022295.1"/>
</dbReference>
<organism evidence="1 2">
    <name type="scientific">Mariprofundus ferrooxydans PV-1</name>
    <dbReference type="NCBI Taxonomy" id="314345"/>
    <lineage>
        <taxon>Bacteria</taxon>
        <taxon>Pseudomonadati</taxon>
        <taxon>Pseudomonadota</taxon>
        <taxon>Candidatius Mariprofundia</taxon>
        <taxon>Mariprofundales</taxon>
        <taxon>Mariprofundaceae</taxon>
        <taxon>Mariprofundus</taxon>
    </lineage>
</organism>
<dbReference type="InParanoid" id="Q0F0R7"/>